<evidence type="ECO:0000256" key="2">
    <source>
        <dbReference type="ARBA" id="ARBA00022448"/>
    </source>
</evidence>
<evidence type="ECO:0000313" key="6">
    <source>
        <dbReference type="EMBL" id="TWG14098.1"/>
    </source>
</evidence>
<dbReference type="CDD" id="cd13586">
    <property type="entry name" value="PBP2_Maltose_binding_like"/>
    <property type="match status" value="1"/>
</dbReference>
<dbReference type="InterPro" id="IPR006060">
    <property type="entry name" value="Maltose/Cyclodextrin-bd"/>
</dbReference>
<dbReference type="GO" id="GO:0055052">
    <property type="term" value="C:ATP-binding cassette (ABC) transporter complex, substrate-binding subunit-containing"/>
    <property type="evidence" value="ECO:0007669"/>
    <property type="project" value="TreeGrafter"/>
</dbReference>
<dbReference type="Proteomes" id="UP000320239">
    <property type="component" value="Unassembled WGS sequence"/>
</dbReference>
<dbReference type="GO" id="GO:1901982">
    <property type="term" value="F:maltose binding"/>
    <property type="evidence" value="ECO:0007669"/>
    <property type="project" value="TreeGrafter"/>
</dbReference>
<dbReference type="Pfam" id="PF13416">
    <property type="entry name" value="SBP_bac_8"/>
    <property type="match status" value="1"/>
</dbReference>
<feature type="signal peptide" evidence="5">
    <location>
        <begin position="1"/>
        <end position="21"/>
    </location>
</feature>
<gene>
    <name evidence="6" type="ORF">FHX34_104397</name>
</gene>
<dbReference type="RefSeq" id="WP_122980111.1">
    <property type="nucleotide sequence ID" value="NZ_BOMX01000086.1"/>
</dbReference>
<evidence type="ECO:0000256" key="3">
    <source>
        <dbReference type="ARBA" id="ARBA00022597"/>
    </source>
</evidence>
<comment type="caution">
    <text evidence="6">The sequence shown here is derived from an EMBL/GenBank/DDBJ whole genome shotgun (WGS) entry which is preliminary data.</text>
</comment>
<protein>
    <submittedName>
        <fullName evidence="6">Carbohydrate ABC transporter substrate-binding protein (CUT1 family)</fullName>
    </submittedName>
</protein>
<keyword evidence="2" id="KW-0813">Transport</keyword>
<dbReference type="Gene3D" id="3.40.190.10">
    <property type="entry name" value="Periplasmic binding protein-like II"/>
    <property type="match status" value="2"/>
</dbReference>
<organism evidence="6 7">
    <name type="scientific">Actinoplanes teichomyceticus</name>
    <dbReference type="NCBI Taxonomy" id="1867"/>
    <lineage>
        <taxon>Bacteria</taxon>
        <taxon>Bacillati</taxon>
        <taxon>Actinomycetota</taxon>
        <taxon>Actinomycetes</taxon>
        <taxon>Micromonosporales</taxon>
        <taxon>Micromonosporaceae</taxon>
        <taxon>Actinoplanes</taxon>
    </lineage>
</organism>
<dbReference type="GO" id="GO:0015144">
    <property type="term" value="F:carbohydrate transmembrane transporter activity"/>
    <property type="evidence" value="ECO:0007669"/>
    <property type="project" value="InterPro"/>
</dbReference>
<sequence length="419" mass="43215">MRIRTAGVIAASMLCLAGAAACGDSKDDKAAGSNAPSAAAASGELVIWADDKRSAALQPFAEKFGQENGVTVKIQAISKDQQTTFLTASQQGSGPDVMVGAHDWIGNLVQNGAVDPVQLSDEQKTGLQAGALKAVTFNGQTYGVPYATENLGLIRNTDLAPAAPATIEDLVATGKKLKAQKKVSEILCLQAGQNGDAYHAYPLYASAGGYLFGTTASGDYDAKDLGVGKAGSIAAFEKLRALGEKGDGALKRSITSDNSIATFTGKKCAFLVSGPWATADVKKANITYDISPVPGFSGGKEATPFLGVQTFYVASKGKNKALAQEFVTNYVTTPELAVALYNAEPRPPALTAALDQVKAQDPDLVKWTEAGKNAIPLPAIPAMAAIWEPFGKAEAAVIGGADATKTVEAAAKTISAQIK</sequence>
<proteinExistence type="inferred from homology"/>
<dbReference type="SUPFAM" id="SSF53850">
    <property type="entry name" value="Periplasmic binding protein-like II"/>
    <property type="match status" value="1"/>
</dbReference>
<feature type="chain" id="PRO_5038904444" evidence="5">
    <location>
        <begin position="22"/>
        <end position="419"/>
    </location>
</feature>
<keyword evidence="3" id="KW-0762">Sugar transport</keyword>
<name>A0A561VR89_ACTTI</name>
<dbReference type="PROSITE" id="PS51257">
    <property type="entry name" value="PROKAR_LIPOPROTEIN"/>
    <property type="match status" value="1"/>
</dbReference>
<dbReference type="GO" id="GO:0042956">
    <property type="term" value="P:maltodextrin transmembrane transport"/>
    <property type="evidence" value="ECO:0007669"/>
    <property type="project" value="TreeGrafter"/>
</dbReference>
<evidence type="ECO:0000256" key="4">
    <source>
        <dbReference type="ARBA" id="ARBA00022729"/>
    </source>
</evidence>
<reference evidence="6 7" key="1">
    <citation type="submission" date="2019-06" db="EMBL/GenBank/DDBJ databases">
        <title>Sequencing the genomes of 1000 actinobacteria strains.</title>
        <authorList>
            <person name="Klenk H.-P."/>
        </authorList>
    </citation>
    <scope>NUCLEOTIDE SEQUENCE [LARGE SCALE GENOMIC DNA]</scope>
    <source>
        <strain evidence="6 7">DSM 43866</strain>
    </source>
</reference>
<evidence type="ECO:0000313" key="7">
    <source>
        <dbReference type="Proteomes" id="UP000320239"/>
    </source>
</evidence>
<comment type="similarity">
    <text evidence="1">Belongs to the bacterial solute-binding protein 1 family.</text>
</comment>
<dbReference type="GO" id="GO:0015768">
    <property type="term" value="P:maltose transport"/>
    <property type="evidence" value="ECO:0007669"/>
    <property type="project" value="TreeGrafter"/>
</dbReference>
<dbReference type="PRINTS" id="PR00181">
    <property type="entry name" value="MALTOSEBP"/>
</dbReference>
<keyword evidence="4 5" id="KW-0732">Signal</keyword>
<evidence type="ECO:0000256" key="1">
    <source>
        <dbReference type="ARBA" id="ARBA00008520"/>
    </source>
</evidence>
<dbReference type="AlphaFoldDB" id="A0A561VR89"/>
<keyword evidence="7" id="KW-1185">Reference proteome</keyword>
<evidence type="ECO:0000256" key="5">
    <source>
        <dbReference type="SAM" id="SignalP"/>
    </source>
</evidence>
<dbReference type="PANTHER" id="PTHR30061">
    <property type="entry name" value="MALTOSE-BINDING PERIPLASMIC PROTEIN"/>
    <property type="match status" value="1"/>
</dbReference>
<dbReference type="PANTHER" id="PTHR30061:SF50">
    <property type="entry name" value="MALTOSE_MALTODEXTRIN-BINDING PERIPLASMIC PROTEIN"/>
    <property type="match status" value="1"/>
</dbReference>
<accession>A0A561VR89</accession>
<dbReference type="OrthoDB" id="9766758at2"/>
<dbReference type="EMBL" id="VIWY01000004">
    <property type="protein sequence ID" value="TWG14098.1"/>
    <property type="molecule type" value="Genomic_DNA"/>
</dbReference>
<dbReference type="InterPro" id="IPR006059">
    <property type="entry name" value="SBP"/>
</dbReference>